<dbReference type="PANTHER" id="PTHR43981">
    <property type="entry name" value="ENOYL-[ACYL-CARRIER-PROTEIN] REDUCTASE, MITOCHONDRIAL"/>
    <property type="match status" value="1"/>
</dbReference>
<organism evidence="11 12">
    <name type="scientific">Ktedonobacter racemifer DSM 44963</name>
    <dbReference type="NCBI Taxonomy" id="485913"/>
    <lineage>
        <taxon>Bacteria</taxon>
        <taxon>Bacillati</taxon>
        <taxon>Chloroflexota</taxon>
        <taxon>Ktedonobacteria</taxon>
        <taxon>Ktedonobacterales</taxon>
        <taxon>Ktedonobacteraceae</taxon>
        <taxon>Ktedonobacter</taxon>
    </lineage>
</organism>
<comment type="similarity">
    <text evidence="1">Belongs to the zinc-containing alcohol dehydrogenase family. Quinone oxidoreductase subfamily.</text>
</comment>
<dbReference type="Gene3D" id="3.40.50.720">
    <property type="entry name" value="NAD(P)-binding Rossmann-like Domain"/>
    <property type="match status" value="1"/>
</dbReference>
<keyword evidence="4" id="KW-0521">NADP</keyword>
<dbReference type="OrthoDB" id="9787435at2"/>
<keyword evidence="3" id="KW-0276">Fatty acid metabolism</keyword>
<reference evidence="11 12" key="1">
    <citation type="journal article" date="2011" name="Stand. Genomic Sci.">
        <title>Non-contiguous finished genome sequence and contextual data of the filamentous soil bacterium Ktedonobacter racemifer type strain (SOSP1-21).</title>
        <authorList>
            <person name="Chang Y.J."/>
            <person name="Land M."/>
            <person name="Hauser L."/>
            <person name="Chertkov O."/>
            <person name="Del Rio T.G."/>
            <person name="Nolan M."/>
            <person name="Copeland A."/>
            <person name="Tice H."/>
            <person name="Cheng J.F."/>
            <person name="Lucas S."/>
            <person name="Han C."/>
            <person name="Goodwin L."/>
            <person name="Pitluck S."/>
            <person name="Ivanova N."/>
            <person name="Ovchinikova G."/>
            <person name="Pati A."/>
            <person name="Chen A."/>
            <person name="Palaniappan K."/>
            <person name="Mavromatis K."/>
            <person name="Liolios K."/>
            <person name="Brettin T."/>
            <person name="Fiebig A."/>
            <person name="Rohde M."/>
            <person name="Abt B."/>
            <person name="Goker M."/>
            <person name="Detter J.C."/>
            <person name="Woyke T."/>
            <person name="Bristow J."/>
            <person name="Eisen J.A."/>
            <person name="Markowitz V."/>
            <person name="Hugenholtz P."/>
            <person name="Kyrpides N.C."/>
            <person name="Klenk H.P."/>
            <person name="Lapidus A."/>
        </authorList>
    </citation>
    <scope>NUCLEOTIDE SEQUENCE [LARGE SCALE GENOMIC DNA]</scope>
    <source>
        <strain evidence="12">DSM 44963</strain>
    </source>
</reference>
<dbReference type="SMART" id="SM00829">
    <property type="entry name" value="PKS_ER"/>
    <property type="match status" value="1"/>
</dbReference>
<keyword evidence="8" id="KW-0275">Fatty acid biosynthesis</keyword>
<proteinExistence type="inferred from homology"/>
<evidence type="ECO:0000256" key="1">
    <source>
        <dbReference type="ARBA" id="ARBA00010371"/>
    </source>
</evidence>
<evidence type="ECO:0000313" key="12">
    <source>
        <dbReference type="Proteomes" id="UP000004508"/>
    </source>
</evidence>
<evidence type="ECO:0000256" key="9">
    <source>
        <dbReference type="ARBA" id="ARBA00038963"/>
    </source>
</evidence>
<keyword evidence="6" id="KW-0560">Oxidoreductase</keyword>
<dbReference type="SUPFAM" id="SSF50129">
    <property type="entry name" value="GroES-like"/>
    <property type="match status" value="1"/>
</dbReference>
<dbReference type="InterPro" id="IPR011032">
    <property type="entry name" value="GroES-like_sf"/>
</dbReference>
<dbReference type="EC" id="1.3.1.104" evidence="9"/>
<evidence type="ECO:0000259" key="10">
    <source>
        <dbReference type="SMART" id="SM00829"/>
    </source>
</evidence>
<dbReference type="Gene3D" id="3.90.180.10">
    <property type="entry name" value="Medium-chain alcohol dehydrogenases, catalytic domain"/>
    <property type="match status" value="1"/>
</dbReference>
<evidence type="ECO:0000256" key="4">
    <source>
        <dbReference type="ARBA" id="ARBA00022857"/>
    </source>
</evidence>
<keyword evidence="12" id="KW-1185">Reference proteome</keyword>
<dbReference type="CDD" id="cd05282">
    <property type="entry name" value="ETR_like"/>
    <property type="match status" value="1"/>
</dbReference>
<dbReference type="Pfam" id="PF08240">
    <property type="entry name" value="ADH_N"/>
    <property type="match status" value="1"/>
</dbReference>
<dbReference type="SUPFAM" id="SSF51735">
    <property type="entry name" value="NAD(P)-binding Rossmann-fold domains"/>
    <property type="match status" value="1"/>
</dbReference>
<dbReference type="PANTHER" id="PTHR43981:SF1">
    <property type="entry name" value="ENOYL-[ACYL-CARRIER-PROTEIN] REDUCTASE, MITOCHONDRIAL"/>
    <property type="match status" value="1"/>
</dbReference>
<dbReference type="eggNOG" id="COG0604">
    <property type="taxonomic scope" value="Bacteria"/>
</dbReference>
<dbReference type="InParanoid" id="D6TDA0"/>
<gene>
    <name evidence="11" type="ORF">Krac_9667</name>
</gene>
<evidence type="ECO:0000256" key="8">
    <source>
        <dbReference type="ARBA" id="ARBA00023160"/>
    </source>
</evidence>
<dbReference type="STRING" id="485913.Krac_9667"/>
<evidence type="ECO:0000256" key="3">
    <source>
        <dbReference type="ARBA" id="ARBA00022832"/>
    </source>
</evidence>
<comment type="caution">
    <text evidence="11">The sequence shown here is derived from an EMBL/GenBank/DDBJ whole genome shotgun (WGS) entry which is preliminary data.</text>
</comment>
<keyword evidence="5" id="KW-0809">Transit peptide</keyword>
<dbReference type="InterPro" id="IPR020843">
    <property type="entry name" value="ER"/>
</dbReference>
<dbReference type="Proteomes" id="UP000004508">
    <property type="component" value="Unassembled WGS sequence"/>
</dbReference>
<protein>
    <recommendedName>
        <fullName evidence="9">enoyl-[acyl-carrier-protein] reductase</fullName>
        <ecNumber evidence="9">1.3.1.104</ecNumber>
    </recommendedName>
</protein>
<dbReference type="GO" id="GO:0006633">
    <property type="term" value="P:fatty acid biosynthetic process"/>
    <property type="evidence" value="ECO:0007669"/>
    <property type="project" value="UniProtKB-KW"/>
</dbReference>
<dbReference type="EMBL" id="ADVG01000001">
    <property type="protein sequence ID" value="EFH88245.1"/>
    <property type="molecule type" value="Genomic_DNA"/>
</dbReference>
<dbReference type="RefSeq" id="WP_007904097.1">
    <property type="nucleotide sequence ID" value="NZ_ADVG01000001.1"/>
</dbReference>
<evidence type="ECO:0000313" key="11">
    <source>
        <dbReference type="EMBL" id="EFH88245.1"/>
    </source>
</evidence>
<evidence type="ECO:0000256" key="7">
    <source>
        <dbReference type="ARBA" id="ARBA00023098"/>
    </source>
</evidence>
<dbReference type="InterPro" id="IPR036291">
    <property type="entry name" value="NAD(P)-bd_dom_sf"/>
</dbReference>
<evidence type="ECO:0000256" key="2">
    <source>
        <dbReference type="ARBA" id="ARBA00022516"/>
    </source>
</evidence>
<evidence type="ECO:0000256" key="6">
    <source>
        <dbReference type="ARBA" id="ARBA00023002"/>
    </source>
</evidence>
<feature type="domain" description="Enoyl reductase (ER)" evidence="10">
    <location>
        <begin position="11"/>
        <end position="267"/>
    </location>
</feature>
<dbReference type="AlphaFoldDB" id="D6TDA0"/>
<dbReference type="InterPro" id="IPR051034">
    <property type="entry name" value="Mito_Enoyl-ACP_Reductase"/>
</dbReference>
<dbReference type="InterPro" id="IPR013154">
    <property type="entry name" value="ADH-like_N"/>
</dbReference>
<keyword evidence="2" id="KW-0444">Lipid biosynthesis</keyword>
<sequence>MHALQIAILGNPSEVVELVEIPDPDAPGVGEVLVAIEYAPINTSVLLTISGRYGVRPPLPIGVGNEGVGRILSVGEKVDHLQIGDRVLIPTTAPSWRERLVLPAKDLFALPPEADPQQLSMLRINPPTASLLLSEYVALSPGDWVLQNAGNSGVGRWVITFARERGLKTVSVIRRQELIDDLIAAGGDVVLVDGADVASRVAEATGHATISFRKIRRTRSGGLSPTGWGRWADGGHAGPQWRGVVQLARRSRRRVESGPLQEASAIVPGCPFWNETGLPQFW</sequence>
<evidence type="ECO:0000256" key="5">
    <source>
        <dbReference type="ARBA" id="ARBA00022946"/>
    </source>
</evidence>
<name>D6TDA0_KTERA</name>
<accession>D6TDA0</accession>
<keyword evidence="7" id="KW-0443">Lipid metabolism</keyword>
<dbReference type="GO" id="GO:0141148">
    <property type="term" value="F:enoyl-[acyl-carrier-protein] reductase (NADPH) activity"/>
    <property type="evidence" value="ECO:0007669"/>
    <property type="project" value="UniProtKB-EC"/>
</dbReference>